<proteinExistence type="predicted"/>
<keyword evidence="1" id="KW-0732">Signal</keyword>
<gene>
    <name evidence="2" type="ORF">UT14_C0043G0004</name>
</gene>
<protein>
    <submittedName>
        <fullName evidence="2">Cohesin domain protein</fullName>
    </submittedName>
</protein>
<feature type="chain" id="PRO_5002533474" evidence="1">
    <location>
        <begin position="26"/>
        <end position="219"/>
    </location>
</feature>
<dbReference type="Proteomes" id="UP000033841">
    <property type="component" value="Unassembled WGS sequence"/>
</dbReference>
<dbReference type="AlphaFoldDB" id="A0A0G0LQF1"/>
<reference evidence="2 3" key="1">
    <citation type="journal article" date="2015" name="Nature">
        <title>rRNA introns, odd ribosomes, and small enigmatic genomes across a large radiation of phyla.</title>
        <authorList>
            <person name="Brown C.T."/>
            <person name="Hug L.A."/>
            <person name="Thomas B.C."/>
            <person name="Sharon I."/>
            <person name="Castelle C.J."/>
            <person name="Singh A."/>
            <person name="Wilkins M.J."/>
            <person name="Williams K.H."/>
            <person name="Banfield J.F."/>
        </authorList>
    </citation>
    <scope>NUCLEOTIDE SEQUENCE [LARGE SCALE GENOMIC DNA]</scope>
</reference>
<name>A0A0G0LQF1_9BACT</name>
<sequence length="219" mass="24143">MKISNKLFLALLLMFFTFSSTLTLAKNDKVNPSNQPKPTQIKAKYLDQTIQKIEVVKPKVKTPQVKEELEQIQAEQIESDKTIDSSLNKISTRSGLAKLVIGPDYKNAGAVRSEIVHLQNQVRQLTRLESKASTSEKTAIQESISSLNEELLAIETRLNESLKGFSLFGWLNKLLTGFVSPVSTPEITPTITPDLSVTPSVVPTIEPTIVPTLTPTTTP</sequence>
<feature type="signal peptide" evidence="1">
    <location>
        <begin position="1"/>
        <end position="25"/>
    </location>
</feature>
<organism evidence="2 3">
    <name type="scientific">Candidatus Shapirobacteria bacterium GW2011_GWE1_38_92</name>
    <dbReference type="NCBI Taxonomy" id="1618489"/>
    <lineage>
        <taxon>Bacteria</taxon>
        <taxon>Candidatus Shapironibacteriota</taxon>
    </lineage>
</organism>
<dbReference type="EMBL" id="LBVR01000043">
    <property type="protein sequence ID" value="KKQ90195.1"/>
    <property type="molecule type" value="Genomic_DNA"/>
</dbReference>
<comment type="caution">
    <text evidence="2">The sequence shown here is derived from an EMBL/GenBank/DDBJ whole genome shotgun (WGS) entry which is preliminary data.</text>
</comment>
<evidence type="ECO:0000313" key="2">
    <source>
        <dbReference type="EMBL" id="KKQ90195.1"/>
    </source>
</evidence>
<dbReference type="PATRIC" id="fig|1618489.3.peg.662"/>
<accession>A0A0G0LQF1</accession>
<evidence type="ECO:0000313" key="3">
    <source>
        <dbReference type="Proteomes" id="UP000033841"/>
    </source>
</evidence>
<evidence type="ECO:0000256" key="1">
    <source>
        <dbReference type="SAM" id="SignalP"/>
    </source>
</evidence>